<feature type="domain" description="Nuclease SbcCD subunit D C-terminal" evidence="9">
    <location>
        <begin position="285"/>
        <end position="378"/>
    </location>
</feature>
<evidence type="ECO:0000259" key="8">
    <source>
        <dbReference type="Pfam" id="PF00149"/>
    </source>
</evidence>
<dbReference type="InterPro" id="IPR041796">
    <property type="entry name" value="Mre11_N"/>
</dbReference>
<proteinExistence type="inferred from homology"/>
<protein>
    <recommendedName>
        <fullName evidence="3 7">Nuclease SbcCD subunit D</fullName>
    </recommendedName>
</protein>
<comment type="similarity">
    <text evidence="1 7">Belongs to the SbcD family.</text>
</comment>
<dbReference type="GO" id="GO:0006260">
    <property type="term" value="P:DNA replication"/>
    <property type="evidence" value="ECO:0007669"/>
    <property type="project" value="UniProtKB-KW"/>
</dbReference>
<keyword evidence="7" id="KW-0255">Endonuclease</keyword>
<dbReference type="GO" id="GO:0006310">
    <property type="term" value="P:DNA recombination"/>
    <property type="evidence" value="ECO:0007669"/>
    <property type="project" value="UniProtKB-KW"/>
</dbReference>
<dbReference type="GO" id="GO:0008408">
    <property type="term" value="F:3'-5' exonuclease activity"/>
    <property type="evidence" value="ECO:0007669"/>
    <property type="project" value="InterPro"/>
</dbReference>
<feature type="domain" description="Calcineurin-like phosphoesterase" evidence="8">
    <location>
        <begin position="1"/>
        <end position="222"/>
    </location>
</feature>
<dbReference type="NCBIfam" id="TIGR00619">
    <property type="entry name" value="sbcd"/>
    <property type="match status" value="1"/>
</dbReference>
<accession>A0A161Z179</accession>
<evidence type="ECO:0000256" key="5">
    <source>
        <dbReference type="ARBA" id="ARBA00022801"/>
    </source>
</evidence>
<keyword evidence="7" id="KW-0235">DNA replication</keyword>
<keyword evidence="4 7" id="KW-0540">Nuclease</keyword>
<dbReference type="RefSeq" id="WP_063379890.1">
    <property type="nucleotide sequence ID" value="NZ_AUXX01000004.1"/>
</dbReference>
<evidence type="ECO:0000256" key="2">
    <source>
        <dbReference type="ARBA" id="ARBA00011322"/>
    </source>
</evidence>
<dbReference type="GO" id="GO:0004519">
    <property type="term" value="F:endonuclease activity"/>
    <property type="evidence" value="ECO:0007669"/>
    <property type="project" value="UniProtKB-KW"/>
</dbReference>
<evidence type="ECO:0000313" key="10">
    <source>
        <dbReference type="EMBL" id="KZN69635.1"/>
    </source>
</evidence>
<evidence type="ECO:0000256" key="1">
    <source>
        <dbReference type="ARBA" id="ARBA00010555"/>
    </source>
</evidence>
<evidence type="ECO:0000256" key="4">
    <source>
        <dbReference type="ARBA" id="ARBA00022722"/>
    </source>
</evidence>
<dbReference type="Pfam" id="PF12320">
    <property type="entry name" value="SbcD_C"/>
    <property type="match status" value="1"/>
</dbReference>
<gene>
    <name evidence="7" type="primary">sbcD</name>
    <name evidence="10" type="ORF">N478_10825</name>
</gene>
<dbReference type="InterPro" id="IPR050535">
    <property type="entry name" value="DNA_Repair-Maintenance_Comp"/>
</dbReference>
<evidence type="ECO:0000259" key="9">
    <source>
        <dbReference type="Pfam" id="PF12320"/>
    </source>
</evidence>
<keyword evidence="6 7" id="KW-0269">Exonuclease</keyword>
<name>A0A161Z179_9GAMM</name>
<dbReference type="Gene3D" id="3.60.21.10">
    <property type="match status" value="1"/>
</dbReference>
<dbReference type="PANTHER" id="PTHR30337">
    <property type="entry name" value="COMPONENT OF ATP-DEPENDENT DSDNA EXONUCLEASE"/>
    <property type="match status" value="1"/>
</dbReference>
<dbReference type="InterPro" id="IPR026843">
    <property type="entry name" value="SbcD_C"/>
</dbReference>
<evidence type="ECO:0000256" key="6">
    <source>
        <dbReference type="ARBA" id="ARBA00022839"/>
    </source>
</evidence>
<organism evidence="10 11">
    <name type="scientific">Pseudoalteromonas luteoviolacea S4060-1</name>
    <dbReference type="NCBI Taxonomy" id="1365257"/>
    <lineage>
        <taxon>Bacteria</taxon>
        <taxon>Pseudomonadati</taxon>
        <taxon>Pseudomonadota</taxon>
        <taxon>Gammaproteobacteria</taxon>
        <taxon>Alteromonadales</taxon>
        <taxon>Pseudoalteromonadaceae</taxon>
        <taxon>Pseudoalteromonas</taxon>
    </lineage>
</organism>
<dbReference type="SUPFAM" id="SSF56300">
    <property type="entry name" value="Metallo-dependent phosphatases"/>
    <property type="match status" value="1"/>
</dbReference>
<keyword evidence="7" id="KW-0233">DNA recombination</keyword>
<dbReference type="Pfam" id="PF00149">
    <property type="entry name" value="Metallophos"/>
    <property type="match status" value="1"/>
</dbReference>
<dbReference type="Proteomes" id="UP000076661">
    <property type="component" value="Unassembled WGS sequence"/>
</dbReference>
<reference evidence="10 11" key="1">
    <citation type="submission" date="2013-07" db="EMBL/GenBank/DDBJ databases">
        <title>Comparative Genomic and Metabolomic Analysis of Twelve Strains of Pseudoalteromonas luteoviolacea.</title>
        <authorList>
            <person name="Vynne N.G."/>
            <person name="Mansson M."/>
            <person name="Gram L."/>
        </authorList>
    </citation>
    <scope>NUCLEOTIDE SEQUENCE [LARGE SCALE GENOMIC DNA]</scope>
    <source>
        <strain evidence="10 11">S4060-1</strain>
    </source>
</reference>
<dbReference type="InterPro" id="IPR029052">
    <property type="entry name" value="Metallo-depent_PP-like"/>
</dbReference>
<dbReference type="PATRIC" id="fig|1365257.3.peg.555"/>
<keyword evidence="5 7" id="KW-0378">Hydrolase</keyword>
<dbReference type="InterPro" id="IPR004843">
    <property type="entry name" value="Calcineurin-like_PHP"/>
</dbReference>
<dbReference type="AlphaFoldDB" id="A0A161Z179"/>
<dbReference type="EMBL" id="AUXX01000004">
    <property type="protein sequence ID" value="KZN69635.1"/>
    <property type="molecule type" value="Genomic_DNA"/>
</dbReference>
<sequence length="405" mass="45190">MKVVHTSDWHLGQQFYEHSRYTEHQAFLDWLCQELVQIEADLLIVSGDIYHTATPPAASEQQLYAFIKQAKSLLPALHIVIIAGNHDSANRIETAKPLLQQFDTHVVGRFDKHNPQNVVKALATPAGKLNVVAMPFLRSADITHLDNDESSYAHAVRQAYEDAYASIVDRDVPTIAMGHLHAKGGDISGDSERNITIGGFDSIHADVFGDLPDYVALGHLHKAQKVANNDCIRYSGTPMPMSFAERNYKHQVVLVEFEKSQVKAVSARYVPRYKEVILLPEKGGATLVELCEAINALELPSCDNVPKPYLRLRLNASETDSQFRHKIEQALENKPVHFCGIERVTQQAQHDDEVIFDDLGKVSELAPTTLLELAYKEHVDPQGVPSNALKKCLEEVLVSLSEHDK</sequence>
<comment type="subunit">
    <text evidence="2 7">Heterodimer of SbcC and SbcD.</text>
</comment>
<evidence type="ECO:0000256" key="3">
    <source>
        <dbReference type="ARBA" id="ARBA00013365"/>
    </source>
</evidence>
<comment type="function">
    <text evidence="7">SbcCD cleaves DNA hairpin structures. These structures can inhibit DNA replication and are intermediates in certain DNA recombination reactions. The complex acts as a 3'-&gt;5' double strand exonuclease that can open hairpins. It also has a 5' single-strand endonuclease activity.</text>
</comment>
<dbReference type="PANTHER" id="PTHR30337:SF0">
    <property type="entry name" value="NUCLEASE SBCCD SUBUNIT D"/>
    <property type="match status" value="1"/>
</dbReference>
<comment type="caution">
    <text evidence="10">The sequence shown here is derived from an EMBL/GenBank/DDBJ whole genome shotgun (WGS) entry which is preliminary data.</text>
</comment>
<dbReference type="CDD" id="cd00840">
    <property type="entry name" value="MPP_Mre11_N"/>
    <property type="match status" value="1"/>
</dbReference>
<evidence type="ECO:0000256" key="7">
    <source>
        <dbReference type="RuleBase" id="RU363069"/>
    </source>
</evidence>
<dbReference type="InterPro" id="IPR004593">
    <property type="entry name" value="SbcD"/>
</dbReference>
<evidence type="ECO:0000313" key="11">
    <source>
        <dbReference type="Proteomes" id="UP000076661"/>
    </source>
</evidence>